<name>M7BG19_CHEMY</name>
<dbReference type="GO" id="GO:0000724">
    <property type="term" value="P:double-strand break repair via homologous recombination"/>
    <property type="evidence" value="ECO:0007669"/>
    <property type="project" value="TreeGrafter"/>
</dbReference>
<keyword evidence="2 5" id="KW-0812">Transmembrane</keyword>
<feature type="transmembrane region" description="Helical" evidence="5">
    <location>
        <begin position="821"/>
        <end position="842"/>
    </location>
</feature>
<dbReference type="GO" id="GO:0006303">
    <property type="term" value="P:double-strand break repair via nonhomologous end joining"/>
    <property type="evidence" value="ECO:0007669"/>
    <property type="project" value="TreeGrafter"/>
</dbReference>
<dbReference type="Pfam" id="PF00001">
    <property type="entry name" value="7tm_1"/>
    <property type="match status" value="1"/>
</dbReference>
<dbReference type="InterPro" id="IPR007281">
    <property type="entry name" value="Mre11_DNA-bd"/>
</dbReference>
<dbReference type="Gene3D" id="1.20.1070.10">
    <property type="entry name" value="Rhodopsin 7-helix transmembrane proteins"/>
    <property type="match status" value="1"/>
</dbReference>
<dbReference type="InterPro" id="IPR000276">
    <property type="entry name" value="GPCR_Rhodpsn"/>
</dbReference>
<evidence type="ECO:0000256" key="1">
    <source>
        <dbReference type="ARBA" id="ARBA00004370"/>
    </source>
</evidence>
<keyword evidence="3 5" id="KW-1133">Transmembrane helix</keyword>
<evidence type="ECO:0000256" key="5">
    <source>
        <dbReference type="SAM" id="Phobius"/>
    </source>
</evidence>
<feature type="transmembrane region" description="Helical" evidence="5">
    <location>
        <begin position="854"/>
        <end position="876"/>
    </location>
</feature>
<dbReference type="PANTHER" id="PTHR10139">
    <property type="entry name" value="DOUBLE-STRAND BREAK REPAIR PROTEIN MRE11"/>
    <property type="match status" value="1"/>
</dbReference>
<dbReference type="Pfam" id="PF13837">
    <property type="entry name" value="Myb_DNA-bind_4"/>
    <property type="match status" value="1"/>
</dbReference>
<organism evidence="7 8">
    <name type="scientific">Chelonia mydas</name>
    <name type="common">Green sea-turtle</name>
    <name type="synonym">Chelonia agassizi</name>
    <dbReference type="NCBI Taxonomy" id="8469"/>
    <lineage>
        <taxon>Eukaryota</taxon>
        <taxon>Metazoa</taxon>
        <taxon>Chordata</taxon>
        <taxon>Craniata</taxon>
        <taxon>Vertebrata</taxon>
        <taxon>Euteleostomi</taxon>
        <taxon>Archelosauria</taxon>
        <taxon>Testudinata</taxon>
        <taxon>Testudines</taxon>
        <taxon>Cryptodira</taxon>
        <taxon>Durocryptodira</taxon>
        <taxon>Americhelydia</taxon>
        <taxon>Chelonioidea</taxon>
        <taxon>Cheloniidae</taxon>
        <taxon>Chelonia</taxon>
    </lineage>
</organism>
<dbReference type="GO" id="GO:0030870">
    <property type="term" value="C:Mre11 complex"/>
    <property type="evidence" value="ECO:0007669"/>
    <property type="project" value="TreeGrafter"/>
</dbReference>
<feature type="domain" description="G-protein coupled receptors family 1 profile" evidence="6">
    <location>
        <begin position="657"/>
        <end position="873"/>
    </location>
</feature>
<dbReference type="Gene3D" id="1.10.10.60">
    <property type="entry name" value="Homeodomain-like"/>
    <property type="match status" value="1"/>
</dbReference>
<dbReference type="SMART" id="SM01381">
    <property type="entry name" value="7TM_GPCR_Srsx"/>
    <property type="match status" value="1"/>
</dbReference>
<dbReference type="GO" id="GO:0016020">
    <property type="term" value="C:membrane"/>
    <property type="evidence" value="ECO:0007669"/>
    <property type="project" value="UniProtKB-SubCell"/>
</dbReference>
<dbReference type="InterPro" id="IPR029052">
    <property type="entry name" value="Metallo-depent_PP-like"/>
</dbReference>
<dbReference type="GO" id="GO:0000014">
    <property type="term" value="F:single-stranded DNA endodeoxyribonuclease activity"/>
    <property type="evidence" value="ECO:0007669"/>
    <property type="project" value="TreeGrafter"/>
</dbReference>
<evidence type="ECO:0000256" key="3">
    <source>
        <dbReference type="ARBA" id="ARBA00022989"/>
    </source>
</evidence>
<dbReference type="GO" id="GO:0007095">
    <property type="term" value="P:mitotic G2 DNA damage checkpoint signaling"/>
    <property type="evidence" value="ECO:0007669"/>
    <property type="project" value="TreeGrafter"/>
</dbReference>
<dbReference type="PRINTS" id="PR00237">
    <property type="entry name" value="GPCRRHODOPSN"/>
</dbReference>
<dbReference type="GO" id="GO:0004930">
    <property type="term" value="F:G protein-coupled receptor activity"/>
    <property type="evidence" value="ECO:0007669"/>
    <property type="project" value="InterPro"/>
</dbReference>
<dbReference type="Gene3D" id="3.30.110.110">
    <property type="entry name" value="Mre11, capping domain"/>
    <property type="match status" value="1"/>
</dbReference>
<feature type="transmembrane region" description="Helical" evidence="5">
    <location>
        <begin position="638"/>
        <end position="667"/>
    </location>
</feature>
<dbReference type="eggNOG" id="KOG2310">
    <property type="taxonomic scope" value="Eukaryota"/>
</dbReference>
<dbReference type="SUPFAM" id="SSF81321">
    <property type="entry name" value="Family A G protein-coupled receptor-like"/>
    <property type="match status" value="1"/>
</dbReference>
<dbReference type="GO" id="GO:0042138">
    <property type="term" value="P:meiotic DNA double-strand break formation"/>
    <property type="evidence" value="ECO:0007669"/>
    <property type="project" value="TreeGrafter"/>
</dbReference>
<comment type="subcellular location">
    <subcellularLocation>
        <location evidence="1">Membrane</location>
    </subcellularLocation>
</comment>
<dbReference type="InterPro" id="IPR044822">
    <property type="entry name" value="Myb_DNA-bind_4"/>
</dbReference>
<feature type="transmembrane region" description="Helical" evidence="5">
    <location>
        <begin position="679"/>
        <end position="702"/>
    </location>
</feature>
<dbReference type="GO" id="GO:0031573">
    <property type="term" value="P:mitotic intra-S DNA damage checkpoint signaling"/>
    <property type="evidence" value="ECO:0007669"/>
    <property type="project" value="TreeGrafter"/>
</dbReference>
<reference evidence="8" key="1">
    <citation type="journal article" date="2013" name="Nat. Genet.">
        <title>The draft genomes of soft-shell turtle and green sea turtle yield insights into the development and evolution of the turtle-specific body plan.</title>
        <authorList>
            <person name="Wang Z."/>
            <person name="Pascual-Anaya J."/>
            <person name="Zadissa A."/>
            <person name="Li W."/>
            <person name="Niimura Y."/>
            <person name="Huang Z."/>
            <person name="Li C."/>
            <person name="White S."/>
            <person name="Xiong Z."/>
            <person name="Fang D."/>
            <person name="Wang B."/>
            <person name="Ming Y."/>
            <person name="Chen Y."/>
            <person name="Zheng Y."/>
            <person name="Kuraku S."/>
            <person name="Pignatelli M."/>
            <person name="Herrero J."/>
            <person name="Beal K."/>
            <person name="Nozawa M."/>
            <person name="Li Q."/>
            <person name="Wang J."/>
            <person name="Zhang H."/>
            <person name="Yu L."/>
            <person name="Shigenobu S."/>
            <person name="Wang J."/>
            <person name="Liu J."/>
            <person name="Flicek P."/>
            <person name="Searle S."/>
            <person name="Wang J."/>
            <person name="Kuratani S."/>
            <person name="Yin Y."/>
            <person name="Aken B."/>
            <person name="Zhang G."/>
            <person name="Irie N."/>
        </authorList>
    </citation>
    <scope>NUCLEOTIDE SEQUENCE [LARGE SCALE GENOMIC DNA]</scope>
</reference>
<dbReference type="GO" id="GO:0000723">
    <property type="term" value="P:telomere maintenance"/>
    <property type="evidence" value="ECO:0007669"/>
    <property type="project" value="TreeGrafter"/>
</dbReference>
<dbReference type="SUPFAM" id="SSF56300">
    <property type="entry name" value="Metallo-dependent phosphatases"/>
    <property type="match status" value="1"/>
</dbReference>
<feature type="transmembrane region" description="Helical" evidence="5">
    <location>
        <begin position="769"/>
        <end position="788"/>
    </location>
</feature>
<dbReference type="AlphaFoldDB" id="M7BG19"/>
<dbReference type="InterPro" id="IPR017452">
    <property type="entry name" value="GPCR_Rhodpsn_7TM"/>
</dbReference>
<evidence type="ECO:0000256" key="4">
    <source>
        <dbReference type="ARBA" id="ARBA00023136"/>
    </source>
</evidence>
<evidence type="ECO:0000313" key="7">
    <source>
        <dbReference type="EMBL" id="EMP36154.1"/>
    </source>
</evidence>
<dbReference type="EMBL" id="KB526247">
    <property type="protein sequence ID" value="EMP36154.1"/>
    <property type="molecule type" value="Genomic_DNA"/>
</dbReference>
<dbReference type="GO" id="GO:0030145">
    <property type="term" value="F:manganese ion binding"/>
    <property type="evidence" value="ECO:0007669"/>
    <property type="project" value="InterPro"/>
</dbReference>
<dbReference type="Pfam" id="PF04152">
    <property type="entry name" value="Mre11_DNA_bind"/>
    <property type="match status" value="1"/>
</dbReference>
<dbReference type="FunFam" id="3.30.110.110:FF:000001">
    <property type="entry name" value="Double-strand break repair protein"/>
    <property type="match status" value="1"/>
</dbReference>
<dbReference type="SMART" id="SM01347">
    <property type="entry name" value="Mre11_DNA_bind"/>
    <property type="match status" value="1"/>
</dbReference>
<dbReference type="GO" id="GO:0097552">
    <property type="term" value="P:mitochondrial double-strand break repair via homologous recombination"/>
    <property type="evidence" value="ECO:0007669"/>
    <property type="project" value="TreeGrafter"/>
</dbReference>
<dbReference type="CDD" id="cd15389">
    <property type="entry name" value="7tmA_GPR83"/>
    <property type="match status" value="1"/>
</dbReference>
<sequence>MESARSIPDERLYRMFVNKQVTMLRPKEDEDNWFNLFVIHQNRSKHGATNYIPEQFLDDFIDLVIWGHEHECKIAPTRNEQQLFYVSQPGSSVVTSLSPGEAIKKHIGLLHIKGKKMNMEKIPLETVRSFYIEDVVLADHPDIFNPDNPKVTQAVQVFCMEKVETLLDNAERERLGNSRQPEKPLVRLRVDYSGGFEPFSIHRFSQKFMERTANPKDIIHFFRHREQKEKNGMDLTLINKVCVLEALQKHCAKQKVQLSLLTERGMGEAVQEFVDKEEKDAIEELVKFQLEKTQRFLKERHTDAEEAKIDEEVRKFRETRKENIEEEEEEVREDIIDDDSDVEEVSFTAASKVTQRVSVDAIQRYWPTGAIPQYTIVTALDSTLNSDTLARGTGKAPGTFESHFLFGQVSSSAQVTVQSQNRKRAPAWTEQEVRNLIAVWGEESVLSELHSKRRNAKTFQKISEAMRDRGYIQDASQCQVKLEELRQAYQKTKESNGRSGTEPQTCRFYSELPFYSTITPPLSVDSEDGILSTIAEDFADGEDEEDDELGESTQHTVLPDSQDLFITLTEILSQPNEAGEETSANAFDRSAKLPINRSFEGSFEIPSISSFFSWNNYTLTDWQSFVDRRRYGAESQNLTVKALLIVAYSFIIVFSLFGNVLVCHVIIKNQRMHSATSLFIVNLAVADIMITLLNTPFTLVIMHPLKPRLSTAKGIVYISVIWIMATCFSLPHAIYQKLFTFEYSEEVTRCLCLPDFPEPADLFWKYLDLTTFILLYVLPLLIISAAYLRVAKKLWLRNAIGDVTTEQYFALRRKKKKTIKMLMLVVVLFAVCWFPLNCYVVLLSSQTIHTNNALYFAFHWFAMSSTCYNPFIYCWLNEHFRLELKSFLNMCKKPPTPREHRCPSTVPSYRVAWAKNSNFKRSQVSHVLPSTSNLQSGKTDITSVEPIVAVS</sequence>
<proteinExistence type="predicted"/>
<dbReference type="InterPro" id="IPR038487">
    <property type="entry name" value="Mre11_capping_dom"/>
</dbReference>
<protein>
    <submittedName>
        <fullName evidence="7">Double-strand break repair protein MRE11A</fullName>
    </submittedName>
</protein>
<dbReference type="Proteomes" id="UP000031443">
    <property type="component" value="Unassembled WGS sequence"/>
</dbReference>
<dbReference type="PANTHER" id="PTHR10139:SF1">
    <property type="entry name" value="DOUBLE-STRAND BREAK REPAIR PROTEIN MRE11"/>
    <property type="match status" value="1"/>
</dbReference>
<dbReference type="Gene3D" id="3.60.21.10">
    <property type="match status" value="1"/>
</dbReference>
<keyword evidence="4 5" id="KW-0472">Membrane</keyword>
<evidence type="ECO:0000256" key="2">
    <source>
        <dbReference type="ARBA" id="ARBA00022692"/>
    </source>
</evidence>
<gene>
    <name evidence="7" type="ORF">UY3_06676</name>
</gene>
<accession>M7BG19</accession>
<dbReference type="GO" id="GO:0035861">
    <property type="term" value="C:site of double-strand break"/>
    <property type="evidence" value="ECO:0007669"/>
    <property type="project" value="TreeGrafter"/>
</dbReference>
<dbReference type="PROSITE" id="PS50262">
    <property type="entry name" value="G_PROTEIN_RECEP_F1_2"/>
    <property type="match status" value="1"/>
</dbReference>
<keyword evidence="8" id="KW-1185">Reference proteome</keyword>
<evidence type="ECO:0000259" key="6">
    <source>
        <dbReference type="PROSITE" id="PS50262"/>
    </source>
</evidence>
<evidence type="ECO:0000313" key="8">
    <source>
        <dbReference type="Proteomes" id="UP000031443"/>
    </source>
</evidence>